<dbReference type="AlphaFoldDB" id="A0A9D4FW90"/>
<sequence length="237" mass="26826">QLLSTEENCLIKGSAVSKSSNVRGRGLSISVYYIILAVTNKGDNCRFAPAESTSIDMPACHLSLLSFSKHEPTRQTLLYNPDPLLQKYYNSLKKFSTKSSCDLLYLCLRQQQQKQQKNRLVTSCTTGSLASWAQTPRDTSFAWVVVGGTRRRTFGQFNVSYSQSPKKDGDQLQLSHFISIGEGGLTKRVPTVLQSRWFVFSVKQYPSNQVKSAQQQQQMQQQSYAIHQQHWCICIKL</sequence>
<proteinExistence type="predicted"/>
<comment type="caution">
    <text evidence="1">The sequence shown here is derived from an EMBL/GenBank/DDBJ whole genome shotgun (WGS) entry which is preliminary data.</text>
</comment>
<organism evidence="1 2">
    <name type="scientific">Dreissena polymorpha</name>
    <name type="common">Zebra mussel</name>
    <name type="synonym">Mytilus polymorpha</name>
    <dbReference type="NCBI Taxonomy" id="45954"/>
    <lineage>
        <taxon>Eukaryota</taxon>
        <taxon>Metazoa</taxon>
        <taxon>Spiralia</taxon>
        <taxon>Lophotrochozoa</taxon>
        <taxon>Mollusca</taxon>
        <taxon>Bivalvia</taxon>
        <taxon>Autobranchia</taxon>
        <taxon>Heteroconchia</taxon>
        <taxon>Euheterodonta</taxon>
        <taxon>Imparidentia</taxon>
        <taxon>Neoheterodontei</taxon>
        <taxon>Myida</taxon>
        <taxon>Dreissenoidea</taxon>
        <taxon>Dreissenidae</taxon>
        <taxon>Dreissena</taxon>
    </lineage>
</organism>
<reference evidence="1" key="2">
    <citation type="submission" date="2020-11" db="EMBL/GenBank/DDBJ databases">
        <authorList>
            <person name="McCartney M.A."/>
            <person name="Auch B."/>
            <person name="Kono T."/>
            <person name="Mallez S."/>
            <person name="Becker A."/>
            <person name="Gohl D.M."/>
            <person name="Silverstein K.A.T."/>
            <person name="Koren S."/>
            <person name="Bechman K.B."/>
            <person name="Herman A."/>
            <person name="Abrahante J.E."/>
            <person name="Garbe J."/>
        </authorList>
    </citation>
    <scope>NUCLEOTIDE SEQUENCE</scope>
    <source>
        <strain evidence="1">Duluth1</strain>
        <tissue evidence="1">Whole animal</tissue>
    </source>
</reference>
<name>A0A9D4FW90_DREPO</name>
<dbReference type="Proteomes" id="UP000828390">
    <property type="component" value="Unassembled WGS sequence"/>
</dbReference>
<accession>A0A9D4FW90</accession>
<reference evidence="1" key="1">
    <citation type="journal article" date="2019" name="bioRxiv">
        <title>The Genome of the Zebra Mussel, Dreissena polymorpha: A Resource for Invasive Species Research.</title>
        <authorList>
            <person name="McCartney M.A."/>
            <person name="Auch B."/>
            <person name="Kono T."/>
            <person name="Mallez S."/>
            <person name="Zhang Y."/>
            <person name="Obille A."/>
            <person name="Becker A."/>
            <person name="Abrahante J.E."/>
            <person name="Garbe J."/>
            <person name="Badalamenti J.P."/>
            <person name="Herman A."/>
            <person name="Mangelson H."/>
            <person name="Liachko I."/>
            <person name="Sullivan S."/>
            <person name="Sone E.D."/>
            <person name="Koren S."/>
            <person name="Silverstein K.A.T."/>
            <person name="Beckman K.B."/>
            <person name="Gohl D.M."/>
        </authorList>
    </citation>
    <scope>NUCLEOTIDE SEQUENCE</scope>
    <source>
        <strain evidence="1">Duluth1</strain>
        <tissue evidence="1">Whole animal</tissue>
    </source>
</reference>
<dbReference type="EMBL" id="JAIWYP010000006">
    <property type="protein sequence ID" value="KAH3805602.1"/>
    <property type="molecule type" value="Genomic_DNA"/>
</dbReference>
<protein>
    <submittedName>
        <fullName evidence="1">Uncharacterized protein</fullName>
    </submittedName>
</protein>
<gene>
    <name evidence="1" type="ORF">DPMN_133907</name>
</gene>
<keyword evidence="2" id="KW-1185">Reference proteome</keyword>
<feature type="non-terminal residue" evidence="1">
    <location>
        <position position="1"/>
    </location>
</feature>
<evidence type="ECO:0000313" key="2">
    <source>
        <dbReference type="Proteomes" id="UP000828390"/>
    </source>
</evidence>
<evidence type="ECO:0000313" key="1">
    <source>
        <dbReference type="EMBL" id="KAH3805602.1"/>
    </source>
</evidence>